<accession>A0A8T0TAW5</accession>
<dbReference type="PANTHER" id="PTHR31769">
    <property type="entry name" value="OS07G0462200 PROTEIN-RELATED"/>
    <property type="match status" value="1"/>
</dbReference>
<name>A0A8T0TAW5_PANVG</name>
<organism evidence="9 10">
    <name type="scientific">Panicum virgatum</name>
    <name type="common">Blackwell switchgrass</name>
    <dbReference type="NCBI Taxonomy" id="38727"/>
    <lineage>
        <taxon>Eukaryota</taxon>
        <taxon>Viridiplantae</taxon>
        <taxon>Streptophyta</taxon>
        <taxon>Embryophyta</taxon>
        <taxon>Tracheophyta</taxon>
        <taxon>Spermatophyta</taxon>
        <taxon>Magnoliopsida</taxon>
        <taxon>Liliopsida</taxon>
        <taxon>Poales</taxon>
        <taxon>Poaceae</taxon>
        <taxon>PACMAD clade</taxon>
        <taxon>Panicoideae</taxon>
        <taxon>Panicodae</taxon>
        <taxon>Paniceae</taxon>
        <taxon>Panicinae</taxon>
        <taxon>Panicum</taxon>
        <taxon>Panicum sect. Hiantes</taxon>
    </lineage>
</organism>
<dbReference type="Pfam" id="PF06749">
    <property type="entry name" value="DUF1218"/>
    <property type="match status" value="1"/>
</dbReference>
<evidence type="ECO:0000313" key="9">
    <source>
        <dbReference type="EMBL" id="KAG2605616.1"/>
    </source>
</evidence>
<dbReference type="Proteomes" id="UP000823388">
    <property type="component" value="Chromosome 4N"/>
</dbReference>
<feature type="signal peptide" evidence="8">
    <location>
        <begin position="1"/>
        <end position="23"/>
    </location>
</feature>
<evidence type="ECO:0000256" key="1">
    <source>
        <dbReference type="ARBA" id="ARBA00004127"/>
    </source>
</evidence>
<dbReference type="InterPro" id="IPR052222">
    <property type="entry name" value="DESIGUAL"/>
</dbReference>
<protein>
    <submittedName>
        <fullName evidence="9">Uncharacterized protein</fullName>
    </submittedName>
</protein>
<evidence type="ECO:0000256" key="6">
    <source>
        <dbReference type="ARBA" id="ARBA00029467"/>
    </source>
</evidence>
<dbReference type="InterPro" id="IPR009606">
    <property type="entry name" value="DEAL/Modifying_wall_lignin1/2"/>
</dbReference>
<feature type="transmembrane region" description="Helical" evidence="7">
    <location>
        <begin position="89"/>
        <end position="115"/>
    </location>
</feature>
<keyword evidence="3 8" id="KW-0732">Signal</keyword>
<keyword evidence="10" id="KW-1185">Reference proteome</keyword>
<evidence type="ECO:0000256" key="4">
    <source>
        <dbReference type="ARBA" id="ARBA00022989"/>
    </source>
</evidence>
<sequence length="201" mass="21726">MERKVVVICLLVIFFSLLSAGLAFPAEITKIQAFDIVTMEDGQCGYPSTPASHLGMLSTLFFLLPHIGIYTAAGCICCKIQHSHSNLEWIIGSICFTLSWLAFLPALLLLLYGAFLNDQGCKVGSNSYLESACGGTSDGVFTGGGIPVLTYNFLAIGYYLARRPIKGILPVREHQMRGSFEIAMGQPNFPPPLVILSVVST</sequence>
<reference evidence="9" key="1">
    <citation type="submission" date="2020-05" db="EMBL/GenBank/DDBJ databases">
        <title>WGS assembly of Panicum virgatum.</title>
        <authorList>
            <person name="Lovell J.T."/>
            <person name="Jenkins J."/>
            <person name="Shu S."/>
            <person name="Juenger T.E."/>
            <person name="Schmutz J."/>
        </authorList>
    </citation>
    <scope>NUCLEOTIDE SEQUENCE</scope>
    <source>
        <strain evidence="9">AP13</strain>
    </source>
</reference>
<feature type="transmembrane region" description="Helical" evidence="7">
    <location>
        <begin position="140"/>
        <end position="161"/>
    </location>
</feature>
<proteinExistence type="inferred from homology"/>
<evidence type="ECO:0000256" key="8">
    <source>
        <dbReference type="SAM" id="SignalP"/>
    </source>
</evidence>
<dbReference type="GO" id="GO:0012505">
    <property type="term" value="C:endomembrane system"/>
    <property type="evidence" value="ECO:0007669"/>
    <property type="project" value="UniProtKB-SubCell"/>
</dbReference>
<evidence type="ECO:0000256" key="5">
    <source>
        <dbReference type="ARBA" id="ARBA00023136"/>
    </source>
</evidence>
<evidence type="ECO:0000256" key="7">
    <source>
        <dbReference type="SAM" id="Phobius"/>
    </source>
</evidence>
<dbReference type="EMBL" id="CM029044">
    <property type="protein sequence ID" value="KAG2605616.1"/>
    <property type="molecule type" value="Genomic_DNA"/>
</dbReference>
<keyword evidence="2 7" id="KW-0812">Transmembrane</keyword>
<comment type="subcellular location">
    <subcellularLocation>
        <location evidence="1">Endomembrane system</location>
        <topology evidence="1">Multi-pass membrane protein</topology>
    </subcellularLocation>
</comment>
<feature type="transmembrane region" description="Helical" evidence="7">
    <location>
        <begin position="56"/>
        <end position="77"/>
    </location>
</feature>
<comment type="similarity">
    <text evidence="6">Belongs to the DESIGUAL family.</text>
</comment>
<gene>
    <name evidence="9" type="ORF">PVAP13_4NG082400</name>
</gene>
<dbReference type="AlphaFoldDB" id="A0A8T0TAW5"/>
<evidence type="ECO:0000313" key="10">
    <source>
        <dbReference type="Proteomes" id="UP000823388"/>
    </source>
</evidence>
<evidence type="ECO:0000256" key="2">
    <source>
        <dbReference type="ARBA" id="ARBA00022692"/>
    </source>
</evidence>
<comment type="caution">
    <text evidence="9">The sequence shown here is derived from an EMBL/GenBank/DDBJ whole genome shotgun (WGS) entry which is preliminary data.</text>
</comment>
<feature type="chain" id="PRO_5035827256" evidence="8">
    <location>
        <begin position="24"/>
        <end position="201"/>
    </location>
</feature>
<keyword evidence="5 7" id="KW-0472">Membrane</keyword>
<evidence type="ECO:0000256" key="3">
    <source>
        <dbReference type="ARBA" id="ARBA00022729"/>
    </source>
</evidence>
<keyword evidence="4 7" id="KW-1133">Transmembrane helix</keyword>